<reference evidence="1" key="1">
    <citation type="submission" date="2023-04" db="EMBL/GenBank/DDBJ databases">
        <title>Draft Genome sequencing of Naganishia species isolated from polar environments using Oxford Nanopore Technology.</title>
        <authorList>
            <person name="Leo P."/>
            <person name="Venkateswaran K."/>
        </authorList>
    </citation>
    <scope>NUCLEOTIDE SEQUENCE</scope>
    <source>
        <strain evidence="1">MNA-CCFEE 5262</strain>
    </source>
</reference>
<dbReference type="Proteomes" id="UP001230649">
    <property type="component" value="Unassembled WGS sequence"/>
</dbReference>
<proteinExistence type="predicted"/>
<name>A0ACC2UZN3_9TREE</name>
<comment type="caution">
    <text evidence="1">The sequence shown here is derived from an EMBL/GenBank/DDBJ whole genome shotgun (WGS) entry which is preliminary data.</text>
</comment>
<dbReference type="EMBL" id="JASBWS010000181">
    <property type="protein sequence ID" value="KAJ9092217.1"/>
    <property type="molecule type" value="Genomic_DNA"/>
</dbReference>
<protein>
    <submittedName>
        <fullName evidence="1">Uncharacterized protein</fullName>
    </submittedName>
</protein>
<organism evidence="1 2">
    <name type="scientific">Naganishia adeliensis</name>
    <dbReference type="NCBI Taxonomy" id="92952"/>
    <lineage>
        <taxon>Eukaryota</taxon>
        <taxon>Fungi</taxon>
        <taxon>Dikarya</taxon>
        <taxon>Basidiomycota</taxon>
        <taxon>Agaricomycotina</taxon>
        <taxon>Tremellomycetes</taxon>
        <taxon>Filobasidiales</taxon>
        <taxon>Filobasidiaceae</taxon>
        <taxon>Naganishia</taxon>
    </lineage>
</organism>
<evidence type="ECO:0000313" key="1">
    <source>
        <dbReference type="EMBL" id="KAJ9092217.1"/>
    </source>
</evidence>
<evidence type="ECO:0000313" key="2">
    <source>
        <dbReference type="Proteomes" id="UP001230649"/>
    </source>
</evidence>
<keyword evidence="2" id="KW-1185">Reference proteome</keyword>
<sequence>MKAFTIAALALPLSFAITPVHGNDFRYNETEESGSLAYTGGNFGPNNESASLASNGEALQWPFLFPPSQTLNTGSQACPSGYLGARDAMLVLAKKGLYKAVMIKQDGEMMEDDAALNLIGISHFCFKMPFADWDSKVLIREVIKIAVEKLSKQESFHFTQKEDIPEGATFDEIWLALNDHGYVMVADPIPRAV</sequence>
<gene>
    <name evidence="1" type="ORF">QFC20_007439</name>
</gene>
<accession>A0ACC2UZN3</accession>